<feature type="region of interest" description="Disordered" evidence="1">
    <location>
        <begin position="63"/>
        <end position="173"/>
    </location>
</feature>
<dbReference type="Proteomes" id="UP000726737">
    <property type="component" value="Unassembled WGS sequence"/>
</dbReference>
<feature type="compositionally biased region" description="Low complexity" evidence="1">
    <location>
        <begin position="142"/>
        <end position="154"/>
    </location>
</feature>
<feature type="region of interest" description="Disordered" evidence="1">
    <location>
        <begin position="194"/>
        <end position="322"/>
    </location>
</feature>
<keyword evidence="3" id="KW-1185">Reference proteome</keyword>
<evidence type="ECO:0000313" key="3">
    <source>
        <dbReference type="Proteomes" id="UP000726737"/>
    </source>
</evidence>
<accession>A0A9P6PM00</accession>
<reference evidence="2" key="1">
    <citation type="journal article" date="2020" name="Fungal Divers.">
        <title>Resolving the Mortierellaceae phylogeny through synthesis of multi-gene phylogenetics and phylogenomics.</title>
        <authorList>
            <person name="Vandepol N."/>
            <person name="Liber J."/>
            <person name="Desiro A."/>
            <person name="Na H."/>
            <person name="Kennedy M."/>
            <person name="Barry K."/>
            <person name="Grigoriev I.V."/>
            <person name="Miller A.N."/>
            <person name="O'Donnell K."/>
            <person name="Stajich J.E."/>
            <person name="Bonito G."/>
        </authorList>
    </citation>
    <scope>NUCLEOTIDE SEQUENCE</scope>
    <source>
        <strain evidence="2">KOD948</strain>
    </source>
</reference>
<feature type="compositionally biased region" description="Polar residues" evidence="1">
    <location>
        <begin position="122"/>
        <end position="133"/>
    </location>
</feature>
<evidence type="ECO:0000256" key="1">
    <source>
        <dbReference type="SAM" id="MobiDB-lite"/>
    </source>
</evidence>
<proteinExistence type="predicted"/>
<organism evidence="2 3">
    <name type="scientific">Mortierella polycephala</name>
    <dbReference type="NCBI Taxonomy" id="41804"/>
    <lineage>
        <taxon>Eukaryota</taxon>
        <taxon>Fungi</taxon>
        <taxon>Fungi incertae sedis</taxon>
        <taxon>Mucoromycota</taxon>
        <taxon>Mortierellomycotina</taxon>
        <taxon>Mortierellomycetes</taxon>
        <taxon>Mortierellales</taxon>
        <taxon>Mortierellaceae</taxon>
        <taxon>Mortierella</taxon>
    </lineage>
</organism>
<dbReference type="AlphaFoldDB" id="A0A9P6PM00"/>
<name>A0A9P6PM00_9FUNG</name>
<gene>
    <name evidence="2" type="ORF">BG011_008997</name>
</gene>
<feature type="compositionally biased region" description="Polar residues" evidence="1">
    <location>
        <begin position="229"/>
        <end position="242"/>
    </location>
</feature>
<feature type="compositionally biased region" description="Low complexity" evidence="1">
    <location>
        <begin position="162"/>
        <end position="172"/>
    </location>
</feature>
<protein>
    <submittedName>
        <fullName evidence="2">Uncharacterized protein</fullName>
    </submittedName>
</protein>
<dbReference type="EMBL" id="JAAAJA010000777">
    <property type="protein sequence ID" value="KAG0249720.1"/>
    <property type="molecule type" value="Genomic_DNA"/>
</dbReference>
<feature type="compositionally biased region" description="Low complexity" evidence="1">
    <location>
        <begin position="112"/>
        <end position="121"/>
    </location>
</feature>
<evidence type="ECO:0000313" key="2">
    <source>
        <dbReference type="EMBL" id="KAG0249720.1"/>
    </source>
</evidence>
<feature type="compositionally biased region" description="Basic and acidic residues" evidence="1">
    <location>
        <begin position="94"/>
        <end position="106"/>
    </location>
</feature>
<sequence>MEGGVVADEQAFVMVPPPSIAQRDDHYRHSPTLTASQTLAATYAGVRSESPFQSYMPYQPYSSYQQPLPSPSITDAYRSSGTISSPGLGPYHHHHEERPSEHKMDPYRSAYSHSINSNSNNVHTASGMSNSFGSPYLGSGKSSPNPNDDFSSSFESRLSGVSSQQHQHQQNNTRYPMRDLAGQESNQALSASFYDQQRKRSTTTAASSEHGGPTSDQEHPATPDIPPTSGFTRPSAQRPSQPSTTGSSGTKKAKTNEDEENDVILQKLGVLSVDGSHGTRSGLSNGSGRSRRKGQWTDEDEEEGHVQAGGRRRKGAGGPTMSRRRRPVILFFVIPRPPTFVFESVMSTGEPIITKSRIRERFEIQLLVDSKENYLPIRVDRIDLTIWLKREKTKIADNDNLSSSFVIQPRTAQVVSIPMLLDYRSTMSDPESDATLQRLVEVCTPVDSWTESVIPTINITVGGQLHIWGLGWVWKPEFQFQVDKVPCPINARDPASGTPSPSMVYPVPSVTAIMGSVQRTIIAASVATATPHTSMEHEYHAAEVQSLGGEAASVATTPTPTAQT</sequence>
<feature type="compositionally biased region" description="Low complexity" evidence="1">
    <location>
        <begin position="278"/>
        <end position="288"/>
    </location>
</feature>
<dbReference type="OrthoDB" id="5582002at2759"/>
<comment type="caution">
    <text evidence="2">The sequence shown here is derived from an EMBL/GenBank/DDBJ whole genome shotgun (WGS) entry which is preliminary data.</text>
</comment>